<name>A0A8S1GZJ0_9PELO</name>
<feature type="transmembrane region" description="Helical" evidence="9">
    <location>
        <begin position="212"/>
        <end position="234"/>
    </location>
</feature>
<keyword evidence="5" id="KW-0297">G-protein coupled receptor</keyword>
<evidence type="ECO:0000256" key="3">
    <source>
        <dbReference type="ARBA" id="ARBA00022692"/>
    </source>
</evidence>
<feature type="transmembrane region" description="Helical" evidence="9">
    <location>
        <begin position="264"/>
        <end position="286"/>
    </location>
</feature>
<dbReference type="Gene3D" id="1.20.1070.10">
    <property type="entry name" value="Rhodopsin 7-helix transmembrane proteins"/>
    <property type="match status" value="1"/>
</dbReference>
<gene>
    <name evidence="11" type="ORF">CAUJ_LOCUS4243</name>
</gene>
<dbReference type="InterPro" id="IPR040435">
    <property type="entry name" value="Put_GPCR_Chromadorea"/>
</dbReference>
<proteinExistence type="predicted"/>
<dbReference type="CDD" id="cd00637">
    <property type="entry name" value="7tm_classA_rhodopsin-like"/>
    <property type="match status" value="1"/>
</dbReference>
<keyword evidence="3 9" id="KW-0812">Transmembrane</keyword>
<dbReference type="InterPro" id="IPR017452">
    <property type="entry name" value="GPCR_Rhodpsn_7TM"/>
</dbReference>
<keyword evidence="4 9" id="KW-1133">Transmembrane helix</keyword>
<keyword evidence="8" id="KW-0807">Transducer</keyword>
<feature type="transmembrane region" description="Helical" evidence="9">
    <location>
        <begin position="52"/>
        <end position="79"/>
    </location>
</feature>
<feature type="domain" description="G-protein coupled receptors family 1 profile" evidence="10">
    <location>
        <begin position="68"/>
        <end position="337"/>
    </location>
</feature>
<feature type="transmembrane region" description="Helical" evidence="9">
    <location>
        <begin position="317"/>
        <end position="340"/>
    </location>
</feature>
<comment type="subcellular location">
    <subcellularLocation>
        <location evidence="1">Cell membrane</location>
        <topology evidence="1">Multi-pass membrane protein</topology>
    </subcellularLocation>
</comment>
<reference evidence="11" key="1">
    <citation type="submission" date="2020-10" db="EMBL/GenBank/DDBJ databases">
        <authorList>
            <person name="Kikuchi T."/>
        </authorList>
    </citation>
    <scope>NUCLEOTIDE SEQUENCE</scope>
    <source>
        <strain evidence="11">NKZ352</strain>
    </source>
</reference>
<dbReference type="EMBL" id="CAJGYM010000008">
    <property type="protein sequence ID" value="CAD6188324.1"/>
    <property type="molecule type" value="Genomic_DNA"/>
</dbReference>
<protein>
    <recommendedName>
        <fullName evidence="10">G-protein coupled receptors family 1 profile domain-containing protein</fullName>
    </recommendedName>
</protein>
<dbReference type="PANTHER" id="PTHR37441:SF4">
    <property type="entry name" value="G-PROTEIN COUPLED RECEPTORS FAMILY 1 PROFILE DOMAIN-CONTAINING PROTEIN"/>
    <property type="match status" value="1"/>
</dbReference>
<evidence type="ECO:0000256" key="1">
    <source>
        <dbReference type="ARBA" id="ARBA00004651"/>
    </source>
</evidence>
<keyword evidence="7" id="KW-0675">Receptor</keyword>
<feature type="transmembrane region" description="Helical" evidence="9">
    <location>
        <begin position="127"/>
        <end position="154"/>
    </location>
</feature>
<dbReference type="SUPFAM" id="SSF81321">
    <property type="entry name" value="Family A G protein-coupled receptor-like"/>
    <property type="match status" value="1"/>
</dbReference>
<sequence>MNLASVPLIFQNCSNIFIANKDEKYAKCTIPKGEDACNLLKELHRAKEFRTYFLAVLPIVLSVIAFLLNITYFVILIRCFISDDNNYRKRYVFLMSRTVSILLANVLLYVVVIVWKSDGFVYTSAMIFIFLGALNFLSVTGTYIGLTTLLYTAITHNFWYRYSLRLKHCVAGVALMWLLSAASSICVGLWGATLFYPDSAPVSCELETCQRPLAICIVVCLALCYSTVLGLYVLMMIRLHLITRNSTFVKTKSATNNMTAIKRLGLNMLTFAVGTIPILIVCIVAVSNLGELAFLGEGDKTPCKSFTNSPLFVEVEILASVAAIFRLIAMIIDPVINTLADQKMSRMFKNGAVRLGRSIKSLRTLSTQRTKVQSTAENE</sequence>
<dbReference type="GO" id="GO:0005886">
    <property type="term" value="C:plasma membrane"/>
    <property type="evidence" value="ECO:0007669"/>
    <property type="project" value="UniProtKB-SubCell"/>
</dbReference>
<keyword evidence="2" id="KW-1003">Cell membrane</keyword>
<evidence type="ECO:0000313" key="11">
    <source>
        <dbReference type="EMBL" id="CAD6188324.1"/>
    </source>
</evidence>
<evidence type="ECO:0000256" key="7">
    <source>
        <dbReference type="ARBA" id="ARBA00023170"/>
    </source>
</evidence>
<dbReference type="PROSITE" id="PS50262">
    <property type="entry name" value="G_PROTEIN_RECEP_F1_2"/>
    <property type="match status" value="1"/>
</dbReference>
<evidence type="ECO:0000256" key="9">
    <source>
        <dbReference type="SAM" id="Phobius"/>
    </source>
</evidence>
<evidence type="ECO:0000259" key="10">
    <source>
        <dbReference type="PROSITE" id="PS50262"/>
    </source>
</evidence>
<dbReference type="AlphaFoldDB" id="A0A8S1GZJ0"/>
<organism evidence="11 12">
    <name type="scientific">Caenorhabditis auriculariae</name>
    <dbReference type="NCBI Taxonomy" id="2777116"/>
    <lineage>
        <taxon>Eukaryota</taxon>
        <taxon>Metazoa</taxon>
        <taxon>Ecdysozoa</taxon>
        <taxon>Nematoda</taxon>
        <taxon>Chromadorea</taxon>
        <taxon>Rhabditida</taxon>
        <taxon>Rhabditina</taxon>
        <taxon>Rhabditomorpha</taxon>
        <taxon>Rhabditoidea</taxon>
        <taxon>Rhabditidae</taxon>
        <taxon>Peloderinae</taxon>
        <taxon>Caenorhabditis</taxon>
    </lineage>
</organism>
<evidence type="ECO:0000313" key="12">
    <source>
        <dbReference type="Proteomes" id="UP000835052"/>
    </source>
</evidence>
<accession>A0A8S1GZJ0</accession>
<evidence type="ECO:0000256" key="6">
    <source>
        <dbReference type="ARBA" id="ARBA00023136"/>
    </source>
</evidence>
<evidence type="ECO:0000256" key="4">
    <source>
        <dbReference type="ARBA" id="ARBA00022989"/>
    </source>
</evidence>
<dbReference type="OrthoDB" id="5866823at2759"/>
<dbReference type="PANTHER" id="PTHR37441">
    <property type="entry name" value="PROTEIN CBG16518"/>
    <property type="match status" value="1"/>
</dbReference>
<keyword evidence="6 9" id="KW-0472">Membrane</keyword>
<comment type="caution">
    <text evidence="11">The sequence shown here is derived from an EMBL/GenBank/DDBJ whole genome shotgun (WGS) entry which is preliminary data.</text>
</comment>
<evidence type="ECO:0000256" key="2">
    <source>
        <dbReference type="ARBA" id="ARBA00022475"/>
    </source>
</evidence>
<keyword evidence="12" id="KW-1185">Reference proteome</keyword>
<dbReference type="Proteomes" id="UP000835052">
    <property type="component" value="Unassembled WGS sequence"/>
</dbReference>
<feature type="transmembrane region" description="Helical" evidence="9">
    <location>
        <begin position="91"/>
        <end position="115"/>
    </location>
</feature>
<feature type="transmembrane region" description="Helical" evidence="9">
    <location>
        <begin position="166"/>
        <end position="192"/>
    </location>
</feature>
<dbReference type="GO" id="GO:0004930">
    <property type="term" value="F:G protein-coupled receptor activity"/>
    <property type="evidence" value="ECO:0007669"/>
    <property type="project" value="UniProtKB-KW"/>
</dbReference>
<evidence type="ECO:0000256" key="5">
    <source>
        <dbReference type="ARBA" id="ARBA00023040"/>
    </source>
</evidence>
<evidence type="ECO:0000256" key="8">
    <source>
        <dbReference type="ARBA" id="ARBA00023224"/>
    </source>
</evidence>